<name>A0ACC2SV22_9FUNG</name>
<protein>
    <submittedName>
        <fullName evidence="1">Uncharacterized protein</fullName>
    </submittedName>
</protein>
<comment type="caution">
    <text evidence="1">The sequence shown here is derived from an EMBL/GenBank/DDBJ whole genome shotgun (WGS) entry which is preliminary data.</text>
</comment>
<sequence length="223" mass="25172">MVPSTLKSGNRSGWDVQPSSSQPPPPGSESGCQPEIQDRSQLCRAKGSCRDLLRPSKMHHIQWSLKLPGQQHFREKKSISTDEICHKKHEQMHRRIYTSMICKDLGINRSGGKNKNFSKIWTFNMAQQWISKRNMLSTRCSVGQPLASATEASLLGIGWTRFFKASIMISSHTFATPDLSSITDCLEAFAKSDPTTSQMSNGIQIWTSRWPIQTNNLFIIQVF</sequence>
<proteinExistence type="predicted"/>
<dbReference type="Proteomes" id="UP001165960">
    <property type="component" value="Unassembled WGS sequence"/>
</dbReference>
<accession>A0ACC2SV22</accession>
<evidence type="ECO:0000313" key="2">
    <source>
        <dbReference type="Proteomes" id="UP001165960"/>
    </source>
</evidence>
<gene>
    <name evidence="1" type="ORF">DSO57_1012346</name>
</gene>
<evidence type="ECO:0000313" key="1">
    <source>
        <dbReference type="EMBL" id="KAJ9066155.1"/>
    </source>
</evidence>
<keyword evidence="2" id="KW-1185">Reference proteome</keyword>
<organism evidence="1 2">
    <name type="scientific">Entomophthora muscae</name>
    <dbReference type="NCBI Taxonomy" id="34485"/>
    <lineage>
        <taxon>Eukaryota</taxon>
        <taxon>Fungi</taxon>
        <taxon>Fungi incertae sedis</taxon>
        <taxon>Zoopagomycota</taxon>
        <taxon>Entomophthoromycotina</taxon>
        <taxon>Entomophthoromycetes</taxon>
        <taxon>Entomophthorales</taxon>
        <taxon>Entomophthoraceae</taxon>
        <taxon>Entomophthora</taxon>
    </lineage>
</organism>
<reference evidence="1" key="1">
    <citation type="submission" date="2022-04" db="EMBL/GenBank/DDBJ databases">
        <title>Genome of the entomopathogenic fungus Entomophthora muscae.</title>
        <authorList>
            <person name="Elya C."/>
            <person name="Lovett B.R."/>
            <person name="Lee E."/>
            <person name="Macias A.M."/>
            <person name="Hajek A.E."/>
            <person name="De Bivort B.L."/>
            <person name="Kasson M.T."/>
            <person name="De Fine Licht H.H."/>
            <person name="Stajich J.E."/>
        </authorList>
    </citation>
    <scope>NUCLEOTIDE SEQUENCE</scope>
    <source>
        <strain evidence="1">Berkeley</strain>
    </source>
</reference>
<dbReference type="EMBL" id="QTSX02004304">
    <property type="protein sequence ID" value="KAJ9066155.1"/>
    <property type="molecule type" value="Genomic_DNA"/>
</dbReference>